<protein>
    <submittedName>
        <fullName evidence="1">Enamine deaminase RidA, house cleaning of reactive enamine intermediates, YjgF/YER057c/UK114 family</fullName>
    </submittedName>
</protein>
<dbReference type="EMBL" id="FOSQ01000021">
    <property type="protein sequence ID" value="SFL11616.1"/>
    <property type="molecule type" value="Genomic_DNA"/>
</dbReference>
<dbReference type="PANTHER" id="PTHR43857">
    <property type="entry name" value="BLR7761 PROTEIN"/>
    <property type="match status" value="1"/>
</dbReference>
<dbReference type="AlphaFoldDB" id="A0A1I4F4B2"/>
<dbReference type="RefSeq" id="WP_092963241.1">
    <property type="nucleotide sequence ID" value="NZ_FOSQ01000021.1"/>
</dbReference>
<name>A0A1I4F4B2_9PROT</name>
<dbReference type="InterPro" id="IPR035959">
    <property type="entry name" value="RutC-like_sf"/>
</dbReference>
<gene>
    <name evidence="1" type="ORF">SAMN02745775_12152</name>
</gene>
<reference evidence="1 2" key="1">
    <citation type="submission" date="2016-10" db="EMBL/GenBank/DDBJ databases">
        <authorList>
            <person name="de Groot N.N."/>
        </authorList>
    </citation>
    <scope>NUCLEOTIDE SEQUENCE [LARGE SCALE GENOMIC DNA]</scope>
    <source>
        <strain evidence="1 2">DSM 19981</strain>
    </source>
</reference>
<dbReference type="OrthoDB" id="9783572at2"/>
<evidence type="ECO:0000313" key="1">
    <source>
        <dbReference type="EMBL" id="SFL11616.1"/>
    </source>
</evidence>
<dbReference type="Pfam" id="PF01042">
    <property type="entry name" value="Ribonuc_L-PSP"/>
    <property type="match status" value="1"/>
</dbReference>
<dbReference type="Proteomes" id="UP000199473">
    <property type="component" value="Unassembled WGS sequence"/>
</dbReference>
<accession>A0A1I4F4B2</accession>
<dbReference type="SUPFAM" id="SSF55298">
    <property type="entry name" value="YjgF-like"/>
    <property type="match status" value="1"/>
</dbReference>
<keyword evidence="2" id="KW-1185">Reference proteome</keyword>
<proteinExistence type="predicted"/>
<dbReference type="PANTHER" id="PTHR43857:SF1">
    <property type="entry name" value="YJGH FAMILY PROTEIN"/>
    <property type="match status" value="1"/>
</dbReference>
<organism evidence="1 2">
    <name type="scientific">Falsiroseomonas stagni DSM 19981</name>
    <dbReference type="NCBI Taxonomy" id="1123062"/>
    <lineage>
        <taxon>Bacteria</taxon>
        <taxon>Pseudomonadati</taxon>
        <taxon>Pseudomonadota</taxon>
        <taxon>Alphaproteobacteria</taxon>
        <taxon>Acetobacterales</taxon>
        <taxon>Roseomonadaceae</taxon>
        <taxon>Falsiroseomonas</taxon>
    </lineage>
</organism>
<dbReference type="Gene3D" id="3.30.1330.40">
    <property type="entry name" value="RutC-like"/>
    <property type="match status" value="1"/>
</dbReference>
<dbReference type="STRING" id="1123062.SAMN02745775_12152"/>
<evidence type="ECO:0000313" key="2">
    <source>
        <dbReference type="Proteomes" id="UP000199473"/>
    </source>
</evidence>
<dbReference type="InterPro" id="IPR006175">
    <property type="entry name" value="YjgF/YER057c/UK114"/>
</dbReference>
<sequence length="130" mass="14264">MSPRQSHSTDRSWEVACGYSRAVRVGPYAETALCSPCAPDGTVLHPGDVYRQTLVCLDIIRESLEAVGMTMADVVKTRIYVVDPQHWKDSGRAHGEVFADIRPALGWVYMSSFFAPGITVEVEATAYRAG</sequence>